<evidence type="ECO:0000256" key="14">
    <source>
        <dbReference type="PIRSR" id="PIRSR602401-1"/>
    </source>
</evidence>
<organism evidence="16 17">
    <name type="scientific">Roridomyces roridus</name>
    <dbReference type="NCBI Taxonomy" id="1738132"/>
    <lineage>
        <taxon>Eukaryota</taxon>
        <taxon>Fungi</taxon>
        <taxon>Dikarya</taxon>
        <taxon>Basidiomycota</taxon>
        <taxon>Agaricomycotina</taxon>
        <taxon>Agaricomycetes</taxon>
        <taxon>Agaricomycetidae</taxon>
        <taxon>Agaricales</taxon>
        <taxon>Marasmiineae</taxon>
        <taxon>Mycenaceae</taxon>
        <taxon>Roridomyces</taxon>
    </lineage>
</organism>
<comment type="similarity">
    <text evidence="4 15">Belongs to the cytochrome P450 family.</text>
</comment>
<dbReference type="PRINTS" id="PR00463">
    <property type="entry name" value="EP450I"/>
</dbReference>
<sequence length="533" mass="59294">MDALSTPQVQLAVPALALAVLGGIYLFRSPSSSNAAGRPLPPGPPGLPLIGNLLQVPGTHLATYFKHVCQEYGGLASLNLAGFPIVLIGDMKAAKEVLEKRSAKFSSRPSIPYVRGHVDPSEIYWGVREQGPSHFIARKLTVGLMSAVRAGETDALQWHETLISMTHLLSGGGKDWAKHLDRTSASMVLTVAFGLHCPTGEEEEFKEVMDCLAMFINLCTPSASIINVLPFLDWIPGPMPWRTRAREYRRREDALYDRLIKNAVEGSGSGMNTWSAVFAREDKPEGDQRRLMNQFTGAAIETTALSMHVFVLAAILYPHWIARAQKEIDAVVGPDRLPTFKDRPSLPFVEALVRETLRWRPAARFGVPHQSTEDDIVEYDGKEYFIQKGSIVFAVSWAIDHDKERFANADAFIPERYLDDKGELKSGYETSAFGFGRRVCPGAPFAERALWIGIAMMLWAFDIRKSDEVDPKTGKVFEYGDGDDAFSGEFSNAPHHFPAVFEARSAHHAEVIRQEWADCEKDLNVLLPQRKER</sequence>
<evidence type="ECO:0000256" key="10">
    <source>
        <dbReference type="ARBA" id="ARBA00023004"/>
    </source>
</evidence>
<evidence type="ECO:0000256" key="11">
    <source>
        <dbReference type="ARBA" id="ARBA00023033"/>
    </source>
</evidence>
<evidence type="ECO:0000256" key="6">
    <source>
        <dbReference type="ARBA" id="ARBA00022692"/>
    </source>
</evidence>
<dbReference type="Proteomes" id="UP001221142">
    <property type="component" value="Unassembled WGS sequence"/>
</dbReference>
<dbReference type="SUPFAM" id="SSF48264">
    <property type="entry name" value="Cytochrome P450"/>
    <property type="match status" value="1"/>
</dbReference>
<dbReference type="InterPro" id="IPR036396">
    <property type="entry name" value="Cyt_P450_sf"/>
</dbReference>
<dbReference type="GO" id="GO:0016020">
    <property type="term" value="C:membrane"/>
    <property type="evidence" value="ECO:0007669"/>
    <property type="project" value="UniProtKB-SubCell"/>
</dbReference>
<evidence type="ECO:0000256" key="13">
    <source>
        <dbReference type="ARBA" id="ARBA00023180"/>
    </source>
</evidence>
<feature type="binding site" description="axial binding residue" evidence="14">
    <location>
        <position position="440"/>
    </location>
    <ligand>
        <name>heme</name>
        <dbReference type="ChEBI" id="CHEBI:30413"/>
    </ligand>
    <ligandPart>
        <name>Fe</name>
        <dbReference type="ChEBI" id="CHEBI:18248"/>
    </ligandPart>
</feature>
<dbReference type="PANTHER" id="PTHR46300">
    <property type="entry name" value="P450, PUTATIVE (EUROFUNG)-RELATED-RELATED"/>
    <property type="match status" value="1"/>
</dbReference>
<keyword evidence="10 14" id="KW-0408">Iron</keyword>
<evidence type="ECO:0000256" key="3">
    <source>
        <dbReference type="ARBA" id="ARBA00005179"/>
    </source>
</evidence>
<dbReference type="Pfam" id="PF00067">
    <property type="entry name" value="p450"/>
    <property type="match status" value="1"/>
</dbReference>
<dbReference type="GO" id="GO:0020037">
    <property type="term" value="F:heme binding"/>
    <property type="evidence" value="ECO:0007669"/>
    <property type="project" value="InterPro"/>
</dbReference>
<name>A0AAD7C778_9AGAR</name>
<keyword evidence="7 14" id="KW-0479">Metal-binding</keyword>
<evidence type="ECO:0000313" key="17">
    <source>
        <dbReference type="Proteomes" id="UP001221142"/>
    </source>
</evidence>
<evidence type="ECO:0000256" key="12">
    <source>
        <dbReference type="ARBA" id="ARBA00023136"/>
    </source>
</evidence>
<comment type="cofactor">
    <cofactor evidence="1 14">
        <name>heme</name>
        <dbReference type="ChEBI" id="CHEBI:30413"/>
    </cofactor>
</comment>
<dbReference type="GO" id="GO:0004497">
    <property type="term" value="F:monooxygenase activity"/>
    <property type="evidence" value="ECO:0007669"/>
    <property type="project" value="UniProtKB-KW"/>
</dbReference>
<evidence type="ECO:0000256" key="2">
    <source>
        <dbReference type="ARBA" id="ARBA00004167"/>
    </source>
</evidence>
<reference evidence="16" key="1">
    <citation type="submission" date="2023-03" db="EMBL/GenBank/DDBJ databases">
        <title>Massive genome expansion in bonnet fungi (Mycena s.s.) driven by repeated elements and novel gene families across ecological guilds.</title>
        <authorList>
            <consortium name="Lawrence Berkeley National Laboratory"/>
            <person name="Harder C.B."/>
            <person name="Miyauchi S."/>
            <person name="Viragh M."/>
            <person name="Kuo A."/>
            <person name="Thoen E."/>
            <person name="Andreopoulos B."/>
            <person name="Lu D."/>
            <person name="Skrede I."/>
            <person name="Drula E."/>
            <person name="Henrissat B."/>
            <person name="Morin E."/>
            <person name="Kohler A."/>
            <person name="Barry K."/>
            <person name="LaButti K."/>
            <person name="Morin E."/>
            <person name="Salamov A."/>
            <person name="Lipzen A."/>
            <person name="Mereny Z."/>
            <person name="Hegedus B."/>
            <person name="Baldrian P."/>
            <person name="Stursova M."/>
            <person name="Weitz H."/>
            <person name="Taylor A."/>
            <person name="Grigoriev I.V."/>
            <person name="Nagy L.G."/>
            <person name="Martin F."/>
            <person name="Kauserud H."/>
        </authorList>
    </citation>
    <scope>NUCLEOTIDE SEQUENCE</scope>
    <source>
        <strain evidence="16">9284</strain>
    </source>
</reference>
<evidence type="ECO:0000256" key="15">
    <source>
        <dbReference type="RuleBase" id="RU000461"/>
    </source>
</evidence>
<dbReference type="InterPro" id="IPR002401">
    <property type="entry name" value="Cyt_P450_E_grp-I"/>
</dbReference>
<dbReference type="Gene3D" id="1.10.630.10">
    <property type="entry name" value="Cytochrome P450"/>
    <property type="match status" value="1"/>
</dbReference>
<keyword evidence="12" id="KW-0472">Membrane</keyword>
<keyword evidence="8" id="KW-1133">Transmembrane helix</keyword>
<dbReference type="InterPro" id="IPR017972">
    <property type="entry name" value="Cyt_P450_CS"/>
</dbReference>
<dbReference type="AlphaFoldDB" id="A0AAD7C778"/>
<evidence type="ECO:0000256" key="4">
    <source>
        <dbReference type="ARBA" id="ARBA00010617"/>
    </source>
</evidence>
<proteinExistence type="inferred from homology"/>
<dbReference type="PANTHER" id="PTHR46300:SF2">
    <property type="entry name" value="CYTOCHROME P450 MONOOXYGENASE ALNH-RELATED"/>
    <property type="match status" value="1"/>
</dbReference>
<keyword evidence="17" id="KW-1185">Reference proteome</keyword>
<evidence type="ECO:0000256" key="8">
    <source>
        <dbReference type="ARBA" id="ARBA00022989"/>
    </source>
</evidence>
<dbReference type="GO" id="GO:0005506">
    <property type="term" value="F:iron ion binding"/>
    <property type="evidence" value="ECO:0007669"/>
    <property type="project" value="InterPro"/>
</dbReference>
<keyword evidence="5 14" id="KW-0349">Heme</keyword>
<dbReference type="GO" id="GO:0016705">
    <property type="term" value="F:oxidoreductase activity, acting on paired donors, with incorporation or reduction of molecular oxygen"/>
    <property type="evidence" value="ECO:0007669"/>
    <property type="project" value="InterPro"/>
</dbReference>
<accession>A0AAD7C778</accession>
<dbReference type="EMBL" id="JARKIF010000005">
    <property type="protein sequence ID" value="KAJ7639235.1"/>
    <property type="molecule type" value="Genomic_DNA"/>
</dbReference>
<evidence type="ECO:0000256" key="7">
    <source>
        <dbReference type="ARBA" id="ARBA00022723"/>
    </source>
</evidence>
<gene>
    <name evidence="16" type="ORF">FB45DRAFT_828045</name>
</gene>
<evidence type="ECO:0000256" key="5">
    <source>
        <dbReference type="ARBA" id="ARBA00022617"/>
    </source>
</evidence>
<evidence type="ECO:0000256" key="9">
    <source>
        <dbReference type="ARBA" id="ARBA00023002"/>
    </source>
</evidence>
<comment type="pathway">
    <text evidence="3">Secondary metabolite biosynthesis.</text>
</comment>
<evidence type="ECO:0000313" key="16">
    <source>
        <dbReference type="EMBL" id="KAJ7639235.1"/>
    </source>
</evidence>
<comment type="subcellular location">
    <subcellularLocation>
        <location evidence="2">Membrane</location>
        <topology evidence="2">Single-pass membrane protein</topology>
    </subcellularLocation>
</comment>
<keyword evidence="9 15" id="KW-0560">Oxidoreductase</keyword>
<comment type="caution">
    <text evidence="16">The sequence shown here is derived from an EMBL/GenBank/DDBJ whole genome shotgun (WGS) entry which is preliminary data.</text>
</comment>
<evidence type="ECO:0000256" key="1">
    <source>
        <dbReference type="ARBA" id="ARBA00001971"/>
    </source>
</evidence>
<keyword evidence="11 15" id="KW-0503">Monooxygenase</keyword>
<dbReference type="PROSITE" id="PS00086">
    <property type="entry name" value="CYTOCHROME_P450"/>
    <property type="match status" value="1"/>
</dbReference>
<protein>
    <submittedName>
        <fullName evidence="16">Cytochrome P450</fullName>
    </submittedName>
</protein>
<dbReference type="InterPro" id="IPR001128">
    <property type="entry name" value="Cyt_P450"/>
</dbReference>
<dbReference type="InterPro" id="IPR050364">
    <property type="entry name" value="Cytochrome_P450_fung"/>
</dbReference>
<keyword evidence="13" id="KW-0325">Glycoprotein</keyword>
<keyword evidence="6" id="KW-0812">Transmembrane</keyword>